<dbReference type="RefSeq" id="WP_342757293.1">
    <property type="nucleotide sequence ID" value="NZ_CP146256.1"/>
</dbReference>
<dbReference type="CDD" id="cd12826">
    <property type="entry name" value="EcCorA_ZntB-like_u1"/>
    <property type="match status" value="1"/>
</dbReference>
<evidence type="ECO:0000256" key="4">
    <source>
        <dbReference type="ARBA" id="ARBA00022475"/>
    </source>
</evidence>
<gene>
    <name evidence="9" type="ORF">V6984_19655</name>
</gene>
<name>A0ABZ3EV51_9FIRM</name>
<dbReference type="InterPro" id="IPR045863">
    <property type="entry name" value="CorA_TM1_TM2"/>
</dbReference>
<accession>A0ABZ3EV51</accession>
<dbReference type="PANTHER" id="PTHR46494">
    <property type="entry name" value="CORA FAMILY METAL ION TRANSPORTER (EUROFUNG)"/>
    <property type="match status" value="1"/>
</dbReference>
<comment type="similarity">
    <text evidence="2">Belongs to the CorA metal ion transporter (MIT) (TC 1.A.35) family.</text>
</comment>
<comment type="subcellular location">
    <subcellularLocation>
        <location evidence="1">Cell membrane</location>
        <topology evidence="1">Multi-pass membrane protein</topology>
    </subcellularLocation>
</comment>
<dbReference type="InterPro" id="IPR045861">
    <property type="entry name" value="CorA_cytoplasmic_dom"/>
</dbReference>
<evidence type="ECO:0000313" key="9">
    <source>
        <dbReference type="EMBL" id="XAH73690.1"/>
    </source>
</evidence>
<keyword evidence="4" id="KW-1003">Cell membrane</keyword>
<keyword evidence="5 8" id="KW-0812">Transmembrane</keyword>
<dbReference type="Pfam" id="PF01544">
    <property type="entry name" value="CorA"/>
    <property type="match status" value="1"/>
</dbReference>
<dbReference type="Proteomes" id="UP001451571">
    <property type="component" value="Chromosome"/>
</dbReference>
<dbReference type="SUPFAM" id="SSF143865">
    <property type="entry name" value="CorA soluble domain-like"/>
    <property type="match status" value="1"/>
</dbReference>
<reference evidence="9 10" key="1">
    <citation type="submission" date="2024-02" db="EMBL/GenBank/DDBJ databases">
        <title>Bacterial strain from lacustrine sediment.</title>
        <authorList>
            <person name="Petit C."/>
            <person name="Fadhlaoui K."/>
        </authorList>
    </citation>
    <scope>NUCLEOTIDE SEQUENCE [LARGE SCALE GENOMIC DNA]</scope>
    <source>
        <strain evidence="9 10">IPX-CK</strain>
    </source>
</reference>
<evidence type="ECO:0000256" key="8">
    <source>
        <dbReference type="SAM" id="Phobius"/>
    </source>
</evidence>
<keyword evidence="6 8" id="KW-1133">Transmembrane helix</keyword>
<evidence type="ECO:0000256" key="5">
    <source>
        <dbReference type="ARBA" id="ARBA00022692"/>
    </source>
</evidence>
<evidence type="ECO:0000256" key="7">
    <source>
        <dbReference type="ARBA" id="ARBA00023136"/>
    </source>
</evidence>
<organism evidence="9 10">
    <name type="scientific">Kineothrix sedimenti</name>
    <dbReference type="NCBI Taxonomy" id="3123317"/>
    <lineage>
        <taxon>Bacteria</taxon>
        <taxon>Bacillati</taxon>
        <taxon>Bacillota</taxon>
        <taxon>Clostridia</taxon>
        <taxon>Lachnospirales</taxon>
        <taxon>Lachnospiraceae</taxon>
        <taxon>Kineothrix</taxon>
    </lineage>
</organism>
<keyword evidence="10" id="KW-1185">Reference proteome</keyword>
<evidence type="ECO:0000256" key="6">
    <source>
        <dbReference type="ARBA" id="ARBA00022989"/>
    </source>
</evidence>
<evidence type="ECO:0000256" key="2">
    <source>
        <dbReference type="ARBA" id="ARBA00009765"/>
    </source>
</evidence>
<dbReference type="SUPFAM" id="SSF144083">
    <property type="entry name" value="Magnesium transport protein CorA, transmembrane region"/>
    <property type="match status" value="1"/>
</dbReference>
<feature type="transmembrane region" description="Helical" evidence="8">
    <location>
        <begin position="247"/>
        <end position="270"/>
    </location>
</feature>
<sequence>MVKYLVDIETGSLSREAGEKTTEKKYYEIWLMKSNEFDSLEEEYPHKKNLSQGLKQIQYCKIETFRDCIQGTMKVPKGEIDKIALFTFGFYVKGKRLFFIEEESLLEDMLEKISANIPGNCMLNQILLILFEILIEEDVLYLQRLEEELADMEEELLLKIPDHFYETIIQYRKKLTIFHSYYEQLTNIGDQMQANVNQELSREECAAWQNYANRTERLHNHVEALREYLIQIRELYQSQIDVRQNKVMSILTIITAFFLPLTLLVGWYGMNFPGMPEFRWKYGYPAVILLCIVIILAEFIYFKKKKLLR</sequence>
<feature type="transmembrane region" description="Helical" evidence="8">
    <location>
        <begin position="282"/>
        <end position="302"/>
    </location>
</feature>
<evidence type="ECO:0000313" key="10">
    <source>
        <dbReference type="Proteomes" id="UP001451571"/>
    </source>
</evidence>
<dbReference type="EMBL" id="CP146256">
    <property type="protein sequence ID" value="XAH73690.1"/>
    <property type="molecule type" value="Genomic_DNA"/>
</dbReference>
<evidence type="ECO:0000256" key="3">
    <source>
        <dbReference type="ARBA" id="ARBA00022448"/>
    </source>
</evidence>
<evidence type="ECO:0000256" key="1">
    <source>
        <dbReference type="ARBA" id="ARBA00004651"/>
    </source>
</evidence>
<keyword evidence="3" id="KW-0813">Transport</keyword>
<dbReference type="InterPro" id="IPR002523">
    <property type="entry name" value="MgTranspt_CorA/ZnTranspt_ZntB"/>
</dbReference>
<protein>
    <submittedName>
        <fullName evidence="9">CorA family divalent cation transporter</fullName>
    </submittedName>
</protein>
<dbReference type="Gene3D" id="1.20.58.340">
    <property type="entry name" value="Magnesium transport protein CorA, transmembrane region"/>
    <property type="match status" value="2"/>
</dbReference>
<proteinExistence type="inferred from homology"/>
<dbReference type="PANTHER" id="PTHR46494:SF1">
    <property type="entry name" value="CORA FAMILY METAL ION TRANSPORTER (EUROFUNG)"/>
    <property type="match status" value="1"/>
</dbReference>
<keyword evidence="7 8" id="KW-0472">Membrane</keyword>